<dbReference type="InterPro" id="IPR039904">
    <property type="entry name" value="TRANK1"/>
</dbReference>
<name>A0A8H3DU57_9AGAM</name>
<reference evidence="8" key="1">
    <citation type="submission" date="2021-01" db="EMBL/GenBank/DDBJ databases">
        <authorList>
            <person name="Kaushik A."/>
        </authorList>
    </citation>
    <scope>NUCLEOTIDE SEQUENCE</scope>
    <source>
        <strain evidence="8">AG5</strain>
    </source>
</reference>
<dbReference type="PANTHER" id="PTHR21529">
    <property type="entry name" value="MAMMARY TURMOR VIRUS RECEPTOR HOMOLOG 1, 2 MTVR1, 2"/>
    <property type="match status" value="1"/>
</dbReference>
<keyword evidence="2 5" id="KW-0378">Hydrolase</keyword>
<protein>
    <recommendedName>
        <fullName evidence="7">UvrD-like helicase ATP-binding domain-containing protein</fullName>
    </recommendedName>
</protein>
<keyword evidence="1 5" id="KW-0547">Nucleotide-binding</keyword>
<comment type="caution">
    <text evidence="8">The sequence shown here is derived from an EMBL/GenBank/DDBJ whole genome shotgun (WGS) entry which is preliminary data.</text>
</comment>
<dbReference type="InterPro" id="IPR014016">
    <property type="entry name" value="UvrD-like_ATP-bd"/>
</dbReference>
<gene>
    <name evidence="8" type="ORF">RDB_LOCUS26901</name>
</gene>
<dbReference type="PANTHER" id="PTHR21529:SF4">
    <property type="entry name" value="TPR AND ANKYRIN REPEAT-CONTAINING PROTEIN 1"/>
    <property type="match status" value="1"/>
</dbReference>
<dbReference type="EMBL" id="CAJNJQ010000545">
    <property type="protein sequence ID" value="CAE7084965.1"/>
    <property type="molecule type" value="Genomic_DNA"/>
</dbReference>
<dbReference type="SUPFAM" id="SSF52540">
    <property type="entry name" value="P-loop containing nucleoside triphosphate hydrolases"/>
    <property type="match status" value="1"/>
</dbReference>
<evidence type="ECO:0000256" key="2">
    <source>
        <dbReference type="ARBA" id="ARBA00022801"/>
    </source>
</evidence>
<evidence type="ECO:0000256" key="6">
    <source>
        <dbReference type="SAM" id="MobiDB-lite"/>
    </source>
</evidence>
<dbReference type="Pfam" id="PF00580">
    <property type="entry name" value="UvrD-helicase"/>
    <property type="match status" value="1"/>
</dbReference>
<keyword evidence="4 5" id="KW-0067">ATP-binding</keyword>
<dbReference type="PROSITE" id="PS51198">
    <property type="entry name" value="UVRD_HELICASE_ATP_BIND"/>
    <property type="match status" value="1"/>
</dbReference>
<dbReference type="GO" id="GO:0004386">
    <property type="term" value="F:helicase activity"/>
    <property type="evidence" value="ECO:0007669"/>
    <property type="project" value="UniProtKB-UniRule"/>
</dbReference>
<evidence type="ECO:0000256" key="5">
    <source>
        <dbReference type="PROSITE-ProRule" id="PRU00560"/>
    </source>
</evidence>
<evidence type="ECO:0000313" key="8">
    <source>
        <dbReference type="EMBL" id="CAE7084965.1"/>
    </source>
</evidence>
<organism evidence="8 9">
    <name type="scientific">Rhizoctonia solani</name>
    <dbReference type="NCBI Taxonomy" id="456999"/>
    <lineage>
        <taxon>Eukaryota</taxon>
        <taxon>Fungi</taxon>
        <taxon>Dikarya</taxon>
        <taxon>Basidiomycota</taxon>
        <taxon>Agaricomycotina</taxon>
        <taxon>Agaricomycetes</taxon>
        <taxon>Cantharellales</taxon>
        <taxon>Ceratobasidiaceae</taxon>
        <taxon>Rhizoctonia</taxon>
    </lineage>
</organism>
<feature type="binding site" evidence="5">
    <location>
        <begin position="24"/>
        <end position="31"/>
    </location>
    <ligand>
        <name>ATP</name>
        <dbReference type="ChEBI" id="CHEBI:30616"/>
    </ligand>
</feature>
<proteinExistence type="predicted"/>
<sequence length="1720" mass="193970">MIQYHYSPDEKAIVRYQGTSVVIGRSGTGKTTALVYKMRANSQAAIAEDRAEPLRQLFVTRSPVLTRRVASYYQGLLESSELANKSPEELQVMRQLNQNYQPRDLLELDNEADLRDDLPARYSELTDAHFPLFISFDKLGQLLEADALRTNDALMLARARLRRLIDFSSFKHQYWPRFDHKLTRKLDPALVFSEILGVIKGYGQDLTESEYLNLSDRKSPLLVSVRATVYAIFKAYKKHCRTRGETDTADRVREILSAHEDGVSVGLGVDYLFVDEVQDQLMADVYLLRSLCSNMDGGYWCGDTAQTINVGSSFRIKDLKAYLYKDVISNGHLVPDDFQRKISAPFSTFELTVNFRSHSGIVKYAASLVQLLYTLFPGSIDHMQPESAPIPGPKPLVFVNSSWDEDLFAECLLGRRPVDDCPPFSPEQAIIVRSEATARSLRARLKNRCNVLTLFQSKGLEFDDLILYGFFAESDSPLSDWRKVATLESYEDNGMIRFSKPLTTTSISPGVCSELKQLYVAVTRARHRCWIWDSDPTAEMMKDFWRALGLITVSGSMDSLSLFAKTSDDPRHWASRGEGFFSNGLYSVAQICFERAGWEKQAQIAGAYCHMSEAGKLPDDFPDAKSAYIVAAEKMIECTKLHSSYSTATLWYHAATCFEAAKELSRSSQAYATGGFYDRAVLVFFEAEDMAGCLDVISEYSKHIDEALLRRIKEGASIHFLRQQDYRFVQFYRYLLAYLCLIQWFKLQLVTSLSDRRLKLLYDGDLKECIELARTLRLKIQLKELLRMAQRFEELATEHLNEGSPADAVRCLVRDLGSPPSIQWSRSIISVFFWVRFGLDATHESKTRDQASLLVELYNSYDSLLDPEGLQDATIFETLITQEQISLAMSDKILGGLNSKSEAYLARVIVLQHYTLKGNRWVSPPSYDDFCTYLKIWDAYSTGFQKLKASSQDMGTYRLLGLSDASSADKSQVIVPNRTPLYDLVRKFQKESEFTGKILQNGIQMLATHVDLHIRTLFANYTKKDLIALSSNLLGSRWTQLPSSFLPSVQDKGDISFESTTKSTLLVLSTLGSAIKREHKHGASTFTKGNEEQIRIAWSMRLFSITFPLSGSVGELNHAPSRTGSTNSAVWFEGTLRLLDSLENKPAFATLLVVCAIFIAEIQPANASLANVVPSRLKRFTHSPIIKDRPGFIDDISLFFQRKSQWRIISMYKTLQRTVRNRWSMDISVLIQLIEQATREVILAERATWSTKEFSGLIAPRSWAINLAMHSAHAIPAYTLKPFSLGDFVNRMWVILVRISKRVPECWSIPAVHDGMYKSYSGFITLRLLWSIIFVMVNLRPGHESTRFVQDVLNQFISTMTKFRSSFVDGFKALGFSISSLPRDLDRESVLAALHQVYQHEEVVMLQARGSHNLPDASFGGKIIEFDTLAELRDALKSGSRPSTDNQAAEPNSQPTNTEGADGPGGSEPNAVSSNPPEISTEPEELQQNHETSETPLAIPPPRPDTPTWICDSEDTSLSLEDAVSRVSGAWRKMIKRLEQRTRFWEFNKVGRLYEKYRHYLPRLGPNASNRDKLALKLIRGPAFDIILGIKLLVEEVDDYANALSEDVPAPAPVSFAQAAISTQENIEGRRKKIEEYKSRALFCCPPNSPPKLLIAKNLMGIKEHTSQAWAVFTKVKDSGILQDSEQFKEIESLVSSGRNVIIGSIERLRQIPGHPGGSL</sequence>
<keyword evidence="3 5" id="KW-0347">Helicase</keyword>
<dbReference type="GO" id="GO:0016787">
    <property type="term" value="F:hydrolase activity"/>
    <property type="evidence" value="ECO:0007669"/>
    <property type="project" value="UniProtKB-UniRule"/>
</dbReference>
<accession>A0A8H3DU57</accession>
<evidence type="ECO:0000313" key="9">
    <source>
        <dbReference type="Proteomes" id="UP000663827"/>
    </source>
</evidence>
<dbReference type="Gene3D" id="3.40.50.300">
    <property type="entry name" value="P-loop containing nucleotide triphosphate hydrolases"/>
    <property type="match status" value="2"/>
</dbReference>
<dbReference type="GO" id="GO:0005524">
    <property type="term" value="F:ATP binding"/>
    <property type="evidence" value="ECO:0007669"/>
    <property type="project" value="UniProtKB-UniRule"/>
</dbReference>
<evidence type="ECO:0000256" key="3">
    <source>
        <dbReference type="ARBA" id="ARBA00022806"/>
    </source>
</evidence>
<dbReference type="InterPro" id="IPR027417">
    <property type="entry name" value="P-loop_NTPase"/>
</dbReference>
<feature type="region of interest" description="Disordered" evidence="6">
    <location>
        <begin position="1437"/>
        <end position="1514"/>
    </location>
</feature>
<dbReference type="Proteomes" id="UP000663827">
    <property type="component" value="Unassembled WGS sequence"/>
</dbReference>
<feature type="compositionally biased region" description="Polar residues" evidence="6">
    <location>
        <begin position="1440"/>
        <end position="1459"/>
    </location>
</feature>
<feature type="domain" description="UvrD-like helicase ATP-binding" evidence="7">
    <location>
        <begin position="3"/>
        <end position="358"/>
    </location>
</feature>
<evidence type="ECO:0000259" key="7">
    <source>
        <dbReference type="PROSITE" id="PS51198"/>
    </source>
</evidence>
<evidence type="ECO:0000256" key="1">
    <source>
        <dbReference type="ARBA" id="ARBA00022741"/>
    </source>
</evidence>
<evidence type="ECO:0000256" key="4">
    <source>
        <dbReference type="ARBA" id="ARBA00022840"/>
    </source>
</evidence>